<organism evidence="1 2">
    <name type="scientific">Pseudomonas fortuita</name>
    <dbReference type="NCBI Taxonomy" id="3233375"/>
    <lineage>
        <taxon>Bacteria</taxon>
        <taxon>Pseudomonadati</taxon>
        <taxon>Pseudomonadota</taxon>
        <taxon>Gammaproteobacteria</taxon>
        <taxon>Pseudomonadales</taxon>
        <taxon>Pseudomonadaceae</taxon>
        <taxon>Pseudomonas</taxon>
    </lineage>
</organism>
<sequence length="1255" mass="141062">MQRINKATAEAVIDFSGNNRDLQGLAEQQLLGAVALYNKLADHRVAYLADEVGMGKTYIGLGVAALMRHFNPGLRVLYLLPKNNVRDKWIKDYRAFVQTNYRLDDLAVKGLGGGPVTPFKDCRNLSELVQTVASGNERDMFLCTSIFSFALGNTVAQVLNNTRQFEELMPQYRDLMAPLVRQLRAMSGNSKPAELKRKVKDVWMQALGKMLPRFDLVVVDEAHNLRAGRESSDRNRLLATLLGDNRRIKRLLLLSATPFDRDLGQLRNQLALFGFNRQADLPQGSDPADPDMRAALSRLLVRRLNTLTLDKVAHTRNMYRREHRSGEAAEVKLTVAQKLFAALLQKKVSEHLQENCSNRFELGMLASFESYLPGEKNQPVEFDGLEAVSEGDSSRDAADRSVVEYLVDDYEKSFKRRPPHPKMDSVCQQTHRLAFVEGKKQLIFVRRVRSVSELKFKLEEAYDHWIGDYIGGDDAVARIFQRYRARTVERSHSLIENEAADGFEASASSDNFFTWFYRGQNPELDGDTRLGPLPSYFRSTLLQSRLFETNWVSLPGMPVVNSLTIDWGVIGKSESVASPGQRYRLAQYAYLRAVAEGGDGAATVARHVLNVLFEGFQAMCDLAEPSGLARELARSTLWDRLRGHDELRGLAPQWSAETFTQLATLNSGEVDRLLRRLITHQELLGVLCRVDHPFIDLYSLRHARRERDGDADGSFIAALAGLLTVQQADHTPFSSYQILRDTAQNLDLLIKLNFPEVYSRPVSGLTKYLASQVRSTSPIRGATGENSGSRTAIAALFRMPGYPRVLVSTDVFQEGEDLHTFCDSVVHYGISSSPIALEQKVGRVDRVGSLAHRRMHSAGAGYAEHFIQVGFPHIRQSMEFYQVRQAAANMNAFIQTLHAVGQQGPRFKRELELHEEVVDQAPVQPQILDFLTSHYEITDNDIQGDDCSRAISYQADAMKRRLAHVKNQLGATLRDLTGDPQLFVREAGDGWHLSTTGRKPPHAGAPCVTVRSAVGMAELLVSATLPGEIEDPGDIDSPIGRVRFVQALQADPFRRLSQVPGTDSSRRLAVQYSVDNYAGSDGVLIGDEILDVYQRASGTRPASSKCPEQTVLRVHEMVDRLVHDTERMSVRRLSTWRLEFCFKLEGRYQLVRWGFKGQYVMFSAKVVNRKWTRKLATFKRFSQSPLVEHTLGRNARFELVDFHVDHDEELSVRACHPVQHINEEELMYIAHQVASQADRLGHVLMGREGDIGGDD</sequence>
<keyword evidence="2" id="KW-1185">Reference proteome</keyword>
<reference evidence="1" key="1">
    <citation type="journal article" date="2024" name="Int. J. Syst. Evol. Microbiol.">
        <title>Pseudomonas fortuita sp. nov., isolated from the endosphere of a wild yam.</title>
        <authorList>
            <person name="Carlier A."/>
            <person name="Beaumel M."/>
            <person name="Moreau S."/>
            <person name="Acar T."/>
            <person name="Sana T.G."/>
            <person name="Cnockaert M."/>
            <person name="Vandamme P."/>
        </authorList>
    </citation>
    <scope>NUCLEOTIDE SEQUENCE</scope>
    <source>
        <strain evidence="1">GMI12077</strain>
    </source>
</reference>
<gene>
    <name evidence="1" type="ORF">OZ911_25050</name>
</gene>
<keyword evidence="1" id="KW-0547">Nucleotide-binding</keyword>
<protein>
    <submittedName>
        <fullName evidence="1">DEAD/DEAH box helicase family protein</fullName>
    </submittedName>
</protein>
<evidence type="ECO:0000313" key="1">
    <source>
        <dbReference type="EMBL" id="WAP63114.1"/>
    </source>
</evidence>
<keyword evidence="1" id="KW-0347">Helicase</keyword>
<keyword evidence="1" id="KW-0067">ATP-binding</keyword>
<keyword evidence="1" id="KW-0378">Hydrolase</keyword>
<name>A0ACD4P5H0_9PSED</name>
<evidence type="ECO:0000313" key="2">
    <source>
        <dbReference type="Proteomes" id="UP001163982"/>
    </source>
</evidence>
<dbReference type="Proteomes" id="UP001163982">
    <property type="component" value="Chromosome"/>
</dbReference>
<accession>A0ACD4P5H0</accession>
<dbReference type="EMBL" id="CP114035">
    <property type="protein sequence ID" value="WAP63114.1"/>
    <property type="molecule type" value="Genomic_DNA"/>
</dbReference>
<proteinExistence type="predicted"/>